<evidence type="ECO:0000313" key="1">
    <source>
        <dbReference type="EMBL" id="KIZ03715.1"/>
    </source>
</evidence>
<accession>A0A0D2MLG6</accession>
<organism evidence="1 2">
    <name type="scientific">Monoraphidium neglectum</name>
    <dbReference type="NCBI Taxonomy" id="145388"/>
    <lineage>
        <taxon>Eukaryota</taxon>
        <taxon>Viridiplantae</taxon>
        <taxon>Chlorophyta</taxon>
        <taxon>core chlorophytes</taxon>
        <taxon>Chlorophyceae</taxon>
        <taxon>CS clade</taxon>
        <taxon>Sphaeropleales</taxon>
        <taxon>Selenastraceae</taxon>
        <taxon>Monoraphidium</taxon>
    </lineage>
</organism>
<dbReference type="GeneID" id="25737121"/>
<name>A0A0D2MLG6_9CHLO</name>
<protein>
    <submittedName>
        <fullName evidence="1">Uncharacterized protein</fullName>
    </submittedName>
</protein>
<keyword evidence="2" id="KW-1185">Reference proteome</keyword>
<dbReference type="RefSeq" id="XP_013902734.1">
    <property type="nucleotide sequence ID" value="XM_014047280.1"/>
</dbReference>
<proteinExistence type="predicted"/>
<dbReference type="EMBL" id="KK100797">
    <property type="protein sequence ID" value="KIZ03715.1"/>
    <property type="molecule type" value="Genomic_DNA"/>
</dbReference>
<gene>
    <name evidence="1" type="ORF">MNEG_4243</name>
</gene>
<sequence length="247" mass="25494">MIGRALPTQSRVSLRETCRPLADALAGAFDAVCVDARLFESGGSAAAAGLARVCPAAQRAVVKLWLVFSKPPSEASLGRLFTTLASTKPLLESLDIEWVQDISVYFQRRLAECRRPSMDGAEALCAAPVARAAAAALACAGCGPRLRRLALMPAALGGTGAGPDAPRDGAISGVALLSRLPRLRQVVAREADPTRGPGVSPAGLSEIGCISGLESLSVDLWTGDVAEDALQFYKGPIPECDAATGQG</sequence>
<dbReference type="KEGG" id="mng:MNEG_4243"/>
<dbReference type="AlphaFoldDB" id="A0A0D2MLG6"/>
<dbReference type="Proteomes" id="UP000054498">
    <property type="component" value="Unassembled WGS sequence"/>
</dbReference>
<reference evidence="1 2" key="1">
    <citation type="journal article" date="2013" name="BMC Genomics">
        <title>Reconstruction of the lipid metabolism for the microalga Monoraphidium neglectum from its genome sequence reveals characteristics suitable for biofuel production.</title>
        <authorList>
            <person name="Bogen C."/>
            <person name="Al-Dilaimi A."/>
            <person name="Albersmeier A."/>
            <person name="Wichmann J."/>
            <person name="Grundmann M."/>
            <person name="Rupp O."/>
            <person name="Lauersen K.J."/>
            <person name="Blifernez-Klassen O."/>
            <person name="Kalinowski J."/>
            <person name="Goesmann A."/>
            <person name="Mussgnug J.H."/>
            <person name="Kruse O."/>
        </authorList>
    </citation>
    <scope>NUCLEOTIDE SEQUENCE [LARGE SCALE GENOMIC DNA]</scope>
    <source>
        <strain evidence="1 2">SAG 48.87</strain>
    </source>
</reference>
<evidence type="ECO:0000313" key="2">
    <source>
        <dbReference type="Proteomes" id="UP000054498"/>
    </source>
</evidence>